<dbReference type="Proteomes" id="UP000257706">
    <property type="component" value="Unassembled WGS sequence"/>
</dbReference>
<accession>A0A3B9IGQ3</accession>
<dbReference type="InterPro" id="IPR004846">
    <property type="entry name" value="T2SS/T3SS_dom"/>
</dbReference>
<dbReference type="GO" id="GO:0009306">
    <property type="term" value="P:protein secretion"/>
    <property type="evidence" value="ECO:0007669"/>
    <property type="project" value="InterPro"/>
</dbReference>
<feature type="domain" description="Type II/III secretion system secretin-like" evidence="2">
    <location>
        <begin position="290"/>
        <end position="436"/>
    </location>
</feature>
<name>A0A3B9IGQ3_9PROT</name>
<proteinExistence type="inferred from homology"/>
<evidence type="ECO:0000313" key="3">
    <source>
        <dbReference type="EMBL" id="HAE46916.1"/>
    </source>
</evidence>
<comment type="similarity">
    <text evidence="1">Belongs to the bacterial secretin family.</text>
</comment>
<dbReference type="SUPFAM" id="SSF48452">
    <property type="entry name" value="TPR-like"/>
    <property type="match status" value="1"/>
</dbReference>
<comment type="caution">
    <text evidence="3">The sequence shown here is derived from an EMBL/GenBank/DDBJ whole genome shotgun (WGS) entry which is preliminary data.</text>
</comment>
<reference evidence="3 4" key="1">
    <citation type="journal article" date="2018" name="Nat. Biotechnol.">
        <title>A standardized bacterial taxonomy based on genome phylogeny substantially revises the tree of life.</title>
        <authorList>
            <person name="Parks D.H."/>
            <person name="Chuvochina M."/>
            <person name="Waite D.W."/>
            <person name="Rinke C."/>
            <person name="Skarshewski A."/>
            <person name="Chaumeil P.A."/>
            <person name="Hugenholtz P."/>
        </authorList>
    </citation>
    <scope>NUCLEOTIDE SEQUENCE [LARGE SCALE GENOMIC DNA]</scope>
    <source>
        <strain evidence="3">UBA8739</strain>
    </source>
</reference>
<sequence>MTVMVERPERHRSGRFSSFARQGRVALAAGLCVMLSGCFGGLPRVENRPIPFQNLGHDWHRHFAYGLQLLEDDSLAVNKNVFARAAFSSAARFSQDYAPAYVGLGVSEMSLGNFASAQIAFLNAALIDDRSTYWALSAMAALKNGDEIVARSLFDAMQASHTQDDDPASRFIRAVYLPGDTTYSSPIATIPHEADNTQAEKGLTCDKNARDDICRNLNIVANIYFVRRYSTDSKSRGTDFFNDLTVQLGATRTQEWQKEARESTVSILSELSLSIPEIEYAVRLTPQNVNSSVYVNAAPSVVTSIGEESEIHEGSNKTILFNSAGDAEQYTAETGLTLNLEPVLATPDYVNLKLNFEFSSLGTLEPSASAQVLDVSKNTYAIAGYFPYGKPIVLGTIASGTQQYEGTGQTGLNRVPLVGGAFGKSEDRISASDTMVIGVLSEPTAFHGSHEKQVLEAMESMGVKITSHE</sequence>
<gene>
    <name evidence="3" type="ORF">DCK97_05805</name>
</gene>
<dbReference type="InterPro" id="IPR011990">
    <property type="entry name" value="TPR-like_helical_dom_sf"/>
</dbReference>
<evidence type="ECO:0000256" key="1">
    <source>
        <dbReference type="RuleBase" id="RU004003"/>
    </source>
</evidence>
<protein>
    <recommendedName>
        <fullName evidence="2">Type II/III secretion system secretin-like domain-containing protein</fullName>
    </recommendedName>
</protein>
<dbReference type="AlphaFoldDB" id="A0A3B9IGQ3"/>
<evidence type="ECO:0000259" key="2">
    <source>
        <dbReference type="Pfam" id="PF00263"/>
    </source>
</evidence>
<dbReference type="Pfam" id="PF00263">
    <property type="entry name" value="Secretin"/>
    <property type="match status" value="1"/>
</dbReference>
<evidence type="ECO:0000313" key="4">
    <source>
        <dbReference type="Proteomes" id="UP000257706"/>
    </source>
</evidence>
<organism evidence="3 4">
    <name type="scientific">Tistrella mobilis</name>
    <dbReference type="NCBI Taxonomy" id="171437"/>
    <lineage>
        <taxon>Bacteria</taxon>
        <taxon>Pseudomonadati</taxon>
        <taxon>Pseudomonadota</taxon>
        <taxon>Alphaproteobacteria</taxon>
        <taxon>Geminicoccales</taxon>
        <taxon>Geminicoccaceae</taxon>
        <taxon>Tistrella</taxon>
    </lineage>
</organism>
<feature type="non-terminal residue" evidence="3">
    <location>
        <position position="469"/>
    </location>
</feature>
<dbReference type="EMBL" id="DMAI01000093">
    <property type="protein sequence ID" value="HAE46916.1"/>
    <property type="molecule type" value="Genomic_DNA"/>
</dbReference>